<dbReference type="PANTHER" id="PTHR19359:SF95">
    <property type="entry name" value="CYTOCHROME B5 TYPE B"/>
    <property type="match status" value="1"/>
</dbReference>
<dbReference type="KEGG" id="tfa:BW733_10160"/>
<proteinExistence type="inferred from homology"/>
<feature type="transmembrane region" description="Helical" evidence="6">
    <location>
        <begin position="46"/>
        <end position="68"/>
    </location>
</feature>
<evidence type="ECO:0000256" key="4">
    <source>
        <dbReference type="ARBA" id="ARBA00038168"/>
    </source>
</evidence>
<accession>A0A1Q2CYH7</accession>
<organism evidence="8 9">
    <name type="scientific">Tessaracoccus flavescens</name>
    <dbReference type="NCBI Taxonomy" id="399497"/>
    <lineage>
        <taxon>Bacteria</taxon>
        <taxon>Bacillati</taxon>
        <taxon>Actinomycetota</taxon>
        <taxon>Actinomycetes</taxon>
        <taxon>Propionibacteriales</taxon>
        <taxon>Propionibacteriaceae</taxon>
        <taxon>Tessaracoccus</taxon>
    </lineage>
</organism>
<reference evidence="8 9" key="1">
    <citation type="journal article" date="2008" name="Int. J. Syst. Evol. Microbiol.">
        <title>Tessaracoccus flavescens sp. nov., isolated from marine sediment.</title>
        <authorList>
            <person name="Lee D.W."/>
            <person name="Lee S.D."/>
        </authorList>
    </citation>
    <scope>NUCLEOTIDE SEQUENCE [LARGE SCALE GENOMIC DNA]</scope>
    <source>
        <strain evidence="8 9">SST-39T</strain>
    </source>
</reference>
<dbReference type="OrthoDB" id="8173637at2"/>
<dbReference type="GO" id="GO:0020037">
    <property type="term" value="F:heme binding"/>
    <property type="evidence" value="ECO:0007669"/>
    <property type="project" value="TreeGrafter"/>
</dbReference>
<keyword evidence="9" id="KW-1185">Reference proteome</keyword>
<dbReference type="Pfam" id="PF09990">
    <property type="entry name" value="DUF2231"/>
    <property type="match status" value="1"/>
</dbReference>
<dbReference type="PROSITE" id="PS50255">
    <property type="entry name" value="CYTOCHROME_B5_2"/>
    <property type="match status" value="1"/>
</dbReference>
<dbReference type="InterPro" id="IPR001199">
    <property type="entry name" value="Cyt_B5-like_heme/steroid-bd"/>
</dbReference>
<comment type="similarity">
    <text evidence="4">Belongs to the cytochrome b5 family.</text>
</comment>
<evidence type="ECO:0000259" key="7">
    <source>
        <dbReference type="PROSITE" id="PS50255"/>
    </source>
</evidence>
<evidence type="ECO:0000256" key="1">
    <source>
        <dbReference type="ARBA" id="ARBA00022617"/>
    </source>
</evidence>
<evidence type="ECO:0000256" key="3">
    <source>
        <dbReference type="ARBA" id="ARBA00023004"/>
    </source>
</evidence>
<dbReference type="EMBL" id="CP019607">
    <property type="protein sequence ID" value="AQP51138.1"/>
    <property type="molecule type" value="Genomic_DNA"/>
</dbReference>
<feature type="region of interest" description="Disordered" evidence="5">
    <location>
        <begin position="147"/>
        <end position="196"/>
    </location>
</feature>
<dbReference type="SUPFAM" id="SSF55856">
    <property type="entry name" value="Cytochrome b5-like heme/steroid binding domain"/>
    <property type="match status" value="1"/>
</dbReference>
<keyword evidence="6" id="KW-0812">Transmembrane</keyword>
<keyword evidence="1" id="KW-0349">Heme</keyword>
<protein>
    <recommendedName>
        <fullName evidence="7">Cytochrome b5 heme-binding domain-containing protein</fullName>
    </recommendedName>
</protein>
<dbReference type="Pfam" id="PF00173">
    <property type="entry name" value="Cyt-b5"/>
    <property type="match status" value="1"/>
</dbReference>
<feature type="transmembrane region" description="Helical" evidence="6">
    <location>
        <begin position="80"/>
        <end position="102"/>
    </location>
</feature>
<dbReference type="InterPro" id="IPR050668">
    <property type="entry name" value="Cytochrome_b5"/>
</dbReference>
<dbReference type="AlphaFoldDB" id="A0A1Q2CYH7"/>
<gene>
    <name evidence="8" type="ORF">BW733_10160</name>
</gene>
<evidence type="ECO:0000256" key="6">
    <source>
        <dbReference type="SAM" id="Phobius"/>
    </source>
</evidence>
<dbReference type="Proteomes" id="UP000188235">
    <property type="component" value="Chromosome"/>
</dbReference>
<evidence type="ECO:0000313" key="9">
    <source>
        <dbReference type="Proteomes" id="UP000188235"/>
    </source>
</evidence>
<feature type="domain" description="Cytochrome b5 heme-binding" evidence="7">
    <location>
        <begin position="192"/>
        <end position="269"/>
    </location>
</feature>
<feature type="transmembrane region" description="Helical" evidence="6">
    <location>
        <begin position="13"/>
        <end position="34"/>
    </location>
</feature>
<dbReference type="InterPro" id="IPR036400">
    <property type="entry name" value="Cyt_B5-like_heme/steroid_sf"/>
</dbReference>
<evidence type="ECO:0000256" key="5">
    <source>
        <dbReference type="SAM" id="MobiDB-lite"/>
    </source>
</evidence>
<keyword evidence="3" id="KW-0408">Iron</keyword>
<dbReference type="InterPro" id="IPR019251">
    <property type="entry name" value="DUF2231_TM"/>
</dbReference>
<keyword evidence="6" id="KW-0472">Membrane</keyword>
<name>A0A1Q2CYH7_9ACTN</name>
<sequence>MFDTILGLPVHPLVVHAPVVLLPLVAVALILLAFRPAWRSRFAMPVLVLLAIGSLGTVAAMLSGNALGERVGIPATHQTYGVSLVISSLVFLVVAGGWLLWTRKSEEPTGAQQGLGWVVALGSVGIIVLTGLVGHSGATAAWSDVVATQTPQPTTSEEAEPGPAASPADSPAATATPTAGTSAQASPTPSQPTGYTMDDVAQHATRESCWAAVDGNVYDLTQWIALHPGGEDRILGLCGTDASAAFRGQHSDQERPNDQLASMVLGPLVG</sequence>
<keyword evidence="2" id="KW-0479">Metal-binding</keyword>
<feature type="compositionally biased region" description="Low complexity" evidence="5">
    <location>
        <begin position="153"/>
        <end position="188"/>
    </location>
</feature>
<dbReference type="GO" id="GO:0016020">
    <property type="term" value="C:membrane"/>
    <property type="evidence" value="ECO:0007669"/>
    <property type="project" value="TreeGrafter"/>
</dbReference>
<dbReference type="GO" id="GO:0046872">
    <property type="term" value="F:metal ion binding"/>
    <property type="evidence" value="ECO:0007669"/>
    <property type="project" value="UniProtKB-KW"/>
</dbReference>
<feature type="transmembrane region" description="Helical" evidence="6">
    <location>
        <begin position="114"/>
        <end position="134"/>
    </location>
</feature>
<dbReference type="STRING" id="399497.BW733_10160"/>
<evidence type="ECO:0000313" key="8">
    <source>
        <dbReference type="EMBL" id="AQP51138.1"/>
    </source>
</evidence>
<dbReference type="SMART" id="SM01117">
    <property type="entry name" value="Cyt-b5"/>
    <property type="match status" value="1"/>
</dbReference>
<keyword evidence="6" id="KW-1133">Transmembrane helix</keyword>
<dbReference type="PANTHER" id="PTHR19359">
    <property type="entry name" value="CYTOCHROME B5"/>
    <property type="match status" value="1"/>
</dbReference>
<dbReference type="RefSeq" id="WP_077350163.1">
    <property type="nucleotide sequence ID" value="NZ_CP019607.1"/>
</dbReference>
<evidence type="ECO:0000256" key="2">
    <source>
        <dbReference type="ARBA" id="ARBA00022723"/>
    </source>
</evidence>
<dbReference type="Gene3D" id="3.10.120.10">
    <property type="entry name" value="Cytochrome b5-like heme/steroid binding domain"/>
    <property type="match status" value="1"/>
</dbReference>